<dbReference type="PROSITE" id="PS00216">
    <property type="entry name" value="SUGAR_TRANSPORT_1"/>
    <property type="match status" value="1"/>
</dbReference>
<evidence type="ECO:0000259" key="9">
    <source>
        <dbReference type="PROSITE" id="PS50850"/>
    </source>
</evidence>
<evidence type="ECO:0000256" key="5">
    <source>
        <dbReference type="ARBA" id="ARBA00022989"/>
    </source>
</evidence>
<feature type="transmembrane region" description="Helical" evidence="8">
    <location>
        <begin position="445"/>
        <end position="463"/>
    </location>
</feature>
<feature type="transmembrane region" description="Helical" evidence="8">
    <location>
        <begin position="302"/>
        <end position="324"/>
    </location>
</feature>
<dbReference type="InterPro" id="IPR020846">
    <property type="entry name" value="MFS_dom"/>
</dbReference>
<evidence type="ECO:0000256" key="2">
    <source>
        <dbReference type="ARBA" id="ARBA00022448"/>
    </source>
</evidence>
<dbReference type="PANTHER" id="PTHR42718:SF46">
    <property type="entry name" value="BLR6921 PROTEIN"/>
    <property type="match status" value="1"/>
</dbReference>
<proteinExistence type="predicted"/>
<dbReference type="InterPro" id="IPR011701">
    <property type="entry name" value="MFS"/>
</dbReference>
<dbReference type="PANTHER" id="PTHR42718">
    <property type="entry name" value="MAJOR FACILITATOR SUPERFAMILY MULTIDRUG TRANSPORTER MFSC"/>
    <property type="match status" value="1"/>
</dbReference>
<feature type="region of interest" description="Disordered" evidence="7">
    <location>
        <begin position="469"/>
        <end position="492"/>
    </location>
</feature>
<feature type="transmembrane region" description="Helical" evidence="8">
    <location>
        <begin position="50"/>
        <end position="70"/>
    </location>
</feature>
<feature type="transmembrane region" description="Helical" evidence="8">
    <location>
        <begin position="107"/>
        <end position="130"/>
    </location>
</feature>
<keyword evidence="5 8" id="KW-1133">Transmembrane helix</keyword>
<dbReference type="RefSeq" id="WP_219550472.1">
    <property type="nucleotide sequence ID" value="NZ_JAHKRN010000059.1"/>
</dbReference>
<reference evidence="11" key="1">
    <citation type="journal article" date="2019" name="Int. J. Syst. Evol. Microbiol.">
        <title>The Global Catalogue of Microorganisms (GCM) 10K type strain sequencing project: providing services to taxonomists for standard genome sequencing and annotation.</title>
        <authorList>
            <consortium name="The Broad Institute Genomics Platform"/>
            <consortium name="The Broad Institute Genome Sequencing Center for Infectious Disease"/>
            <person name="Wu L."/>
            <person name="Ma J."/>
        </authorList>
    </citation>
    <scope>NUCLEOTIDE SEQUENCE [LARGE SCALE GENOMIC DNA]</scope>
    <source>
        <strain evidence="11">CGMCC 4.7106</strain>
    </source>
</reference>
<evidence type="ECO:0000313" key="11">
    <source>
        <dbReference type="Proteomes" id="UP001596096"/>
    </source>
</evidence>
<feature type="domain" description="Major facilitator superfamily (MFS) profile" evidence="9">
    <location>
        <begin position="16"/>
        <end position="468"/>
    </location>
</feature>
<evidence type="ECO:0000256" key="8">
    <source>
        <dbReference type="SAM" id="Phobius"/>
    </source>
</evidence>
<feature type="transmembrane region" description="Helical" evidence="8">
    <location>
        <begin position="336"/>
        <end position="356"/>
    </location>
</feature>
<keyword evidence="4 8" id="KW-0812">Transmembrane</keyword>
<feature type="transmembrane region" description="Helical" evidence="8">
    <location>
        <begin position="405"/>
        <end position="425"/>
    </location>
</feature>
<dbReference type="PROSITE" id="PS50850">
    <property type="entry name" value="MFS"/>
    <property type="match status" value="1"/>
</dbReference>
<evidence type="ECO:0000256" key="1">
    <source>
        <dbReference type="ARBA" id="ARBA00004651"/>
    </source>
</evidence>
<feature type="transmembrane region" description="Helical" evidence="8">
    <location>
        <begin position="173"/>
        <end position="191"/>
    </location>
</feature>
<gene>
    <name evidence="10" type="ORF">ACFPUY_42380</name>
</gene>
<evidence type="ECO:0000256" key="3">
    <source>
        <dbReference type="ARBA" id="ARBA00022475"/>
    </source>
</evidence>
<name>A0ABW1CAQ1_9ACTN</name>
<feature type="transmembrane region" description="Helical" evidence="8">
    <location>
        <begin position="362"/>
        <end position="384"/>
    </location>
</feature>
<dbReference type="InterPro" id="IPR005829">
    <property type="entry name" value="Sugar_transporter_CS"/>
</dbReference>
<dbReference type="Pfam" id="PF07690">
    <property type="entry name" value="MFS_1"/>
    <property type="match status" value="1"/>
</dbReference>
<feature type="transmembrane region" description="Helical" evidence="8">
    <location>
        <begin position="82"/>
        <end position="101"/>
    </location>
</feature>
<feature type="transmembrane region" description="Helical" evidence="8">
    <location>
        <begin position="235"/>
        <end position="252"/>
    </location>
</feature>
<evidence type="ECO:0000256" key="4">
    <source>
        <dbReference type="ARBA" id="ARBA00022692"/>
    </source>
</evidence>
<evidence type="ECO:0000313" key="10">
    <source>
        <dbReference type="EMBL" id="MFC5821771.1"/>
    </source>
</evidence>
<keyword evidence="3" id="KW-1003">Cell membrane</keyword>
<feature type="transmembrane region" description="Helical" evidence="8">
    <location>
        <begin position="15"/>
        <end position="38"/>
    </location>
</feature>
<accession>A0ABW1CAQ1</accession>
<evidence type="ECO:0000256" key="7">
    <source>
        <dbReference type="SAM" id="MobiDB-lite"/>
    </source>
</evidence>
<keyword evidence="6 8" id="KW-0472">Membrane</keyword>
<evidence type="ECO:0000256" key="6">
    <source>
        <dbReference type="ARBA" id="ARBA00023136"/>
    </source>
</evidence>
<feature type="transmembrane region" description="Helical" evidence="8">
    <location>
        <begin position="273"/>
        <end position="296"/>
    </location>
</feature>
<dbReference type="CDD" id="cd17321">
    <property type="entry name" value="MFS_MMR_MDR_like"/>
    <property type="match status" value="1"/>
</dbReference>
<dbReference type="Proteomes" id="UP001596096">
    <property type="component" value="Unassembled WGS sequence"/>
</dbReference>
<comment type="subcellular location">
    <subcellularLocation>
        <location evidence="1">Cell membrane</location>
        <topology evidence="1">Multi-pass membrane protein</topology>
    </subcellularLocation>
</comment>
<feature type="transmembrane region" description="Helical" evidence="8">
    <location>
        <begin position="142"/>
        <end position="167"/>
    </location>
</feature>
<protein>
    <submittedName>
        <fullName evidence="10">MFS transporter</fullName>
    </submittedName>
</protein>
<sequence length="492" mass="50491">MPSPQRMTTSARSRWILALLAFSSLITSLDFTIVYVALPDIAREVGLSGHAVQWVVSAYAIFFGGFLLLGGRSSDLLGRRRMFVLGMLLFGGASLLGGLATSPATLIAARALQGIGGAFLFPATLSLVTTRFTEGRERVRALAVWAMAGAGGLSLGALLGGVLTHAFGWEAVFLVNVPLVVAGTVGAFALLDVDGPRQRGRGFDIPGALTGTAGLTLLVFAIAQGPEIGWNTTSVLASAVLAVALLTTFVVIEARTRHPLMPLRLFANPNVRAGLLVILTFGITMQNLVYFLTLYVQDVLGYSALQAGLVFLGLSVVIGIANFVAERLINRIGARATLIIALLLGSAGGALMAAGMRADGSYWTILAGLIVYGLGMGTIYPTMFGVSGTGVADNDQGAAGGMANTALQVGTGVGLAILVSVSASGLTGLTGEALRAATSDGLRDAVYLAAALTLAGILAALTLTRRTTPAAPSPTLAEPPNAPHASTRRASS</sequence>
<comment type="caution">
    <text evidence="10">The sequence shown here is derived from an EMBL/GenBank/DDBJ whole genome shotgun (WGS) entry which is preliminary data.</text>
</comment>
<organism evidence="10 11">
    <name type="scientific">Nonomuraea harbinensis</name>
    <dbReference type="NCBI Taxonomy" id="1286938"/>
    <lineage>
        <taxon>Bacteria</taxon>
        <taxon>Bacillati</taxon>
        <taxon>Actinomycetota</taxon>
        <taxon>Actinomycetes</taxon>
        <taxon>Streptosporangiales</taxon>
        <taxon>Streptosporangiaceae</taxon>
        <taxon>Nonomuraea</taxon>
    </lineage>
</organism>
<dbReference type="EMBL" id="JBHSNW010000039">
    <property type="protein sequence ID" value="MFC5821771.1"/>
    <property type="molecule type" value="Genomic_DNA"/>
</dbReference>
<feature type="compositionally biased region" description="Low complexity" evidence="7">
    <location>
        <begin position="469"/>
        <end position="479"/>
    </location>
</feature>
<feature type="transmembrane region" description="Helical" evidence="8">
    <location>
        <begin position="203"/>
        <end position="223"/>
    </location>
</feature>
<keyword evidence="2" id="KW-0813">Transport</keyword>
<keyword evidence="11" id="KW-1185">Reference proteome</keyword>